<keyword evidence="7 9" id="KW-1133">Transmembrane helix</keyword>
<evidence type="ECO:0000256" key="7">
    <source>
        <dbReference type="ARBA" id="ARBA00022989"/>
    </source>
</evidence>
<evidence type="ECO:0000256" key="5">
    <source>
        <dbReference type="ARBA" id="ARBA00022519"/>
    </source>
</evidence>
<evidence type="ECO:0000256" key="3">
    <source>
        <dbReference type="ARBA" id="ARBA00022448"/>
    </source>
</evidence>
<feature type="transmembrane region" description="Helical" evidence="9">
    <location>
        <begin position="535"/>
        <end position="552"/>
    </location>
</feature>
<dbReference type="Proteomes" id="UP000250166">
    <property type="component" value="Unassembled WGS sequence"/>
</dbReference>
<organism evidence="10 11">
    <name type="scientific">Helicobacter fennelliae</name>
    <dbReference type="NCBI Taxonomy" id="215"/>
    <lineage>
        <taxon>Bacteria</taxon>
        <taxon>Pseudomonadati</taxon>
        <taxon>Campylobacterota</taxon>
        <taxon>Epsilonproteobacteria</taxon>
        <taxon>Campylobacterales</taxon>
        <taxon>Helicobacteraceae</taxon>
        <taxon>Helicobacter</taxon>
    </lineage>
</organism>
<evidence type="ECO:0000313" key="10">
    <source>
        <dbReference type="EMBL" id="SQB99119.1"/>
    </source>
</evidence>
<name>A0A2X3DI62_9HELI</name>
<sequence>MFSKFFINRTAFSAVLSIVVVIAGLLCMFNLPIEQYPKLVPTQILVRATYPGANAKTLSTSVASVLENSINGVEDMLYIQSSASSSGQLDISVFFSNEANPDMALVNVNNRVQAVISQLPAEVQRNGVNVSKQSSAVIGLYHLYSDNPAHNQLFIANYAILNVIDELKRIKGIGDVQLWSLQNYAMRIWLEPDRIAYFNLSPLEVVSAIESQNAQFAPGQFGKEPISAQAFMHTITTKGLFTSKEEFENIIIRANPDGSTLRLKDIARVELGAQDYLTDNYYNNIPSVPLRITLQPGANMLEVADSVQKTMQSLAQKFPEGMRYSNPFRPTEFVTASIHEVLKTFIEAIVLVVLVIYLFLGSLRATIIPVIAIPVSIIGTFAGLYAFGFSINLLTLFGLILAIGIVVDDAIIVIENVERIMHQKHLRAKEATIESMKEITSPVIAIVLVLSAVFLPVCFMGGFSGEMYKQFAVTIVISVVISGCVALTLTPALCAMFLRRNESAPILPIAKFNAFFEKLTFRFSRTLARALKHSLLMLSLFVILILSTWQLFRITPTSLVPSEDMGFVIVHTLLPEGSALSRTIAVNQDLIQDMSQNPLIAEQTTISGYSFLAGNFKSNGGVAFERLIDWGERKGAGQSDREIIAKLTQKYANYPNATFIFGQAPTIIGLDSSGVNAQLQSKGGGSMEELKHYADLLLEHARARPEFSRIVTSLAVDTPQYEIELNREATSALDVNISDVFRTMQLTFGSYYVNNFELYDRTFRVIVQSAQDFRISPENLSEVFVKSRSGNLVPLSALLTYRRIVGAEIINRFNLFPATQITGYLNMGYSSGEAMAALESVAREVLPPDYELAYAGASFQERASGGSGSIAFIFGLLFVFLILVAQYERWLMPLAVLTAVPFGVFGAIAATYLRGLDNDIYFQVGLLLLIALSAKNAILIVEFASHLREKKGLSIFDSAIQAAKLRFRPIVMTSLAFSLGVLPLALSSGAGALSRHAIGTGVLGGMLAATFLAIFFIPLFFLYLAKLGEWIGEKKLKLLK</sequence>
<dbReference type="GO" id="GO:0005886">
    <property type="term" value="C:plasma membrane"/>
    <property type="evidence" value="ECO:0007669"/>
    <property type="project" value="UniProtKB-SubCell"/>
</dbReference>
<dbReference type="InterPro" id="IPR027463">
    <property type="entry name" value="AcrB_DN_DC_subdom"/>
</dbReference>
<dbReference type="InterPro" id="IPR004764">
    <property type="entry name" value="MdtF-like"/>
</dbReference>
<evidence type="ECO:0000256" key="2">
    <source>
        <dbReference type="ARBA" id="ARBA00010942"/>
    </source>
</evidence>
<evidence type="ECO:0000256" key="8">
    <source>
        <dbReference type="ARBA" id="ARBA00023136"/>
    </source>
</evidence>
<dbReference type="SUPFAM" id="SSF82866">
    <property type="entry name" value="Multidrug efflux transporter AcrB transmembrane domain"/>
    <property type="match status" value="2"/>
</dbReference>
<dbReference type="GO" id="GO:0015562">
    <property type="term" value="F:efflux transmembrane transporter activity"/>
    <property type="evidence" value="ECO:0007669"/>
    <property type="project" value="InterPro"/>
</dbReference>
<evidence type="ECO:0000256" key="4">
    <source>
        <dbReference type="ARBA" id="ARBA00022475"/>
    </source>
</evidence>
<feature type="transmembrane region" description="Helical" evidence="9">
    <location>
        <begin position="367"/>
        <end position="387"/>
    </location>
</feature>
<feature type="transmembrane region" description="Helical" evidence="9">
    <location>
        <begin position="341"/>
        <end position="360"/>
    </location>
</feature>
<dbReference type="PANTHER" id="PTHR32063">
    <property type="match status" value="1"/>
</dbReference>
<comment type="subcellular location">
    <subcellularLocation>
        <location evidence="1">Cell inner membrane</location>
        <topology evidence="1">Multi-pass membrane protein</topology>
    </subcellularLocation>
</comment>
<feature type="transmembrane region" description="Helical" evidence="9">
    <location>
        <begin position="998"/>
        <end position="1025"/>
    </location>
</feature>
<accession>A0A2X3DI62</accession>
<keyword evidence="6 9" id="KW-0812">Transmembrane</keyword>
<dbReference type="Gene3D" id="1.20.1640.10">
    <property type="entry name" value="Multidrug efflux transporter AcrB transmembrane domain"/>
    <property type="match status" value="2"/>
</dbReference>
<dbReference type="InterPro" id="IPR001036">
    <property type="entry name" value="Acrflvin-R"/>
</dbReference>
<feature type="transmembrane region" description="Helical" evidence="9">
    <location>
        <begin position="393"/>
        <end position="414"/>
    </location>
</feature>
<dbReference type="AlphaFoldDB" id="A0A2X3DI62"/>
<feature type="transmembrane region" description="Helical" evidence="9">
    <location>
        <begin position="868"/>
        <end position="887"/>
    </location>
</feature>
<dbReference type="FunFam" id="1.20.1640.10:FF:000001">
    <property type="entry name" value="Efflux pump membrane transporter"/>
    <property type="match status" value="1"/>
</dbReference>
<dbReference type="Gene3D" id="3.30.70.1440">
    <property type="entry name" value="Multidrug efflux transporter AcrB pore domain"/>
    <property type="match status" value="1"/>
</dbReference>
<dbReference type="PRINTS" id="PR00702">
    <property type="entry name" value="ACRIFLAVINRP"/>
</dbReference>
<dbReference type="SUPFAM" id="SSF82693">
    <property type="entry name" value="Multidrug efflux transporter AcrB pore domain, PN1, PN2, PC1 and PC2 subdomains"/>
    <property type="match status" value="4"/>
</dbReference>
<feature type="transmembrane region" description="Helical" evidence="9">
    <location>
        <begin position="894"/>
        <end position="914"/>
    </location>
</feature>
<evidence type="ECO:0000313" key="11">
    <source>
        <dbReference type="Proteomes" id="UP000250166"/>
    </source>
</evidence>
<protein>
    <submittedName>
        <fullName evidence="10">Putative multidrug resistance protein</fullName>
    </submittedName>
</protein>
<dbReference type="NCBIfam" id="TIGR00915">
    <property type="entry name" value="2A0602"/>
    <property type="match status" value="1"/>
</dbReference>
<keyword evidence="5" id="KW-0997">Cell inner membrane</keyword>
<evidence type="ECO:0000256" key="9">
    <source>
        <dbReference type="SAM" id="Phobius"/>
    </source>
</evidence>
<dbReference type="Gene3D" id="3.30.70.1430">
    <property type="entry name" value="Multidrug efflux transporter AcrB pore domain"/>
    <property type="match status" value="2"/>
</dbReference>
<keyword evidence="4" id="KW-1003">Cell membrane</keyword>
<dbReference type="RefSeq" id="WP_112058842.1">
    <property type="nucleotide sequence ID" value="NZ_UAWL01000006.1"/>
</dbReference>
<dbReference type="Gene3D" id="3.30.2090.10">
    <property type="entry name" value="Multidrug efflux transporter AcrB TolC docking domain, DN and DC subdomains"/>
    <property type="match status" value="2"/>
</dbReference>
<dbReference type="GO" id="GO:0042910">
    <property type="term" value="F:xenobiotic transmembrane transporter activity"/>
    <property type="evidence" value="ECO:0007669"/>
    <property type="project" value="TreeGrafter"/>
</dbReference>
<keyword evidence="8 9" id="KW-0472">Membrane</keyword>
<dbReference type="GO" id="GO:0009636">
    <property type="term" value="P:response to toxic substance"/>
    <property type="evidence" value="ECO:0007669"/>
    <property type="project" value="UniProtKB-ARBA"/>
</dbReference>
<proteinExistence type="inferred from homology"/>
<gene>
    <name evidence="10" type="primary">mexB</name>
    <name evidence="10" type="ORF">NCTC13102_01592</name>
</gene>
<reference evidence="10 11" key="1">
    <citation type="submission" date="2018-06" db="EMBL/GenBank/DDBJ databases">
        <authorList>
            <consortium name="Pathogen Informatics"/>
            <person name="Doyle S."/>
        </authorList>
    </citation>
    <scope>NUCLEOTIDE SEQUENCE [LARGE SCALE GENOMIC DNA]</scope>
    <source>
        <strain evidence="10 11">NCTC13102</strain>
    </source>
</reference>
<feature type="transmembrane region" description="Helical" evidence="9">
    <location>
        <begin position="920"/>
        <end position="944"/>
    </location>
</feature>
<dbReference type="PANTHER" id="PTHR32063:SF13">
    <property type="entry name" value="MULTIDRUG EFFLUX PUMP SUBUNIT ACRB-RELATED"/>
    <property type="match status" value="1"/>
</dbReference>
<keyword evidence="3" id="KW-0813">Transport</keyword>
<dbReference type="EMBL" id="UAWL01000006">
    <property type="protein sequence ID" value="SQB99119.1"/>
    <property type="molecule type" value="Genomic_DNA"/>
</dbReference>
<feature type="transmembrane region" description="Helical" evidence="9">
    <location>
        <begin position="471"/>
        <end position="498"/>
    </location>
</feature>
<evidence type="ECO:0000256" key="1">
    <source>
        <dbReference type="ARBA" id="ARBA00004429"/>
    </source>
</evidence>
<comment type="similarity">
    <text evidence="2">Belongs to the resistance-nodulation-cell division (RND) (TC 2.A.6) family.</text>
</comment>
<dbReference type="SUPFAM" id="SSF82714">
    <property type="entry name" value="Multidrug efflux transporter AcrB TolC docking domain, DN and DC subdomains"/>
    <property type="match status" value="2"/>
</dbReference>
<feature type="transmembrane region" description="Helical" evidence="9">
    <location>
        <begin position="12"/>
        <end position="33"/>
    </location>
</feature>
<dbReference type="NCBIfam" id="NF000282">
    <property type="entry name" value="RND_permease_1"/>
    <property type="match status" value="1"/>
</dbReference>
<evidence type="ECO:0000256" key="6">
    <source>
        <dbReference type="ARBA" id="ARBA00022692"/>
    </source>
</evidence>
<feature type="transmembrane region" description="Helical" evidence="9">
    <location>
        <begin position="443"/>
        <end position="465"/>
    </location>
</feature>
<dbReference type="Gene3D" id="3.30.70.1320">
    <property type="entry name" value="Multidrug efflux transporter AcrB pore domain like"/>
    <property type="match status" value="1"/>
</dbReference>
<dbReference type="Pfam" id="PF00873">
    <property type="entry name" value="ACR_tran"/>
    <property type="match status" value="1"/>
</dbReference>
<feature type="transmembrane region" description="Helical" evidence="9">
    <location>
        <begin position="965"/>
        <end position="986"/>
    </location>
</feature>